<dbReference type="Proteomes" id="UP000321083">
    <property type="component" value="Unassembled WGS sequence"/>
</dbReference>
<keyword evidence="3" id="KW-1185">Reference proteome</keyword>
<dbReference type="InterPro" id="IPR053148">
    <property type="entry name" value="PD-DEXK-like_domain"/>
</dbReference>
<sequence length="204" mass="23695">MAKKKSQPVKLTKRPAKPVPAQSLLGDLRQLIEAAREQTARAVNSTLVTMYWQIGKRIREDVLQNQRGEYGMEIVSALSAQLTVEYGKGFTEKSLWRMVQFAEVFQDIEIVAALSRQLSWSHFVELIPLEDSLKRDFYAELCRVERWSVRTLRHKIGHLLYERTAVSRKPDVLIAKDIAALRDDDRLTPDMVFRDPYFLDFLEQ</sequence>
<feature type="domain" description="YhcG N-terminal" evidence="1">
    <location>
        <begin position="28"/>
        <end position="163"/>
    </location>
</feature>
<evidence type="ECO:0000313" key="3">
    <source>
        <dbReference type="Proteomes" id="UP000321083"/>
    </source>
</evidence>
<reference evidence="2 3" key="2">
    <citation type="submission" date="2019-08" db="EMBL/GenBank/DDBJ databases">
        <authorList>
            <person name="Henke P."/>
        </authorList>
    </citation>
    <scope>NUCLEOTIDE SEQUENCE [LARGE SCALE GENOMIC DNA]</scope>
    <source>
        <strain evidence="2">Phe10_nw2017</strain>
    </source>
</reference>
<dbReference type="PANTHER" id="PTHR30547">
    <property type="entry name" value="UNCHARACTERIZED PROTEIN YHCG-RELATED"/>
    <property type="match status" value="1"/>
</dbReference>
<reference evidence="2 3" key="1">
    <citation type="submission" date="2019-08" db="EMBL/GenBank/DDBJ databases">
        <title>100 year-old enigma solved: identification of Planctomyces bekefii, the type genus and species of the phylum Planctomycetes.</title>
        <authorList>
            <person name="Svetlana D.N."/>
            <person name="Overmann J."/>
        </authorList>
    </citation>
    <scope>NUCLEOTIDE SEQUENCE [LARGE SCALE GENOMIC DNA]</scope>
    <source>
        <strain evidence="2">Phe10_nw2017</strain>
    </source>
</reference>
<comment type="caution">
    <text evidence="2">The sequence shown here is derived from an EMBL/GenBank/DDBJ whole genome shotgun (WGS) entry which is preliminary data.</text>
</comment>
<dbReference type="InterPro" id="IPR041527">
    <property type="entry name" value="YhcG_N"/>
</dbReference>
<dbReference type="EMBL" id="SRHE01000293">
    <property type="protein sequence ID" value="TWW09376.1"/>
    <property type="molecule type" value="Genomic_DNA"/>
</dbReference>
<gene>
    <name evidence="2" type="ORF">E3A20_14910</name>
</gene>
<evidence type="ECO:0000259" key="1">
    <source>
        <dbReference type="Pfam" id="PF17761"/>
    </source>
</evidence>
<accession>A0A5C6M3V6</accession>
<organism evidence="2 3">
    <name type="scientific">Planctomyces bekefii</name>
    <dbReference type="NCBI Taxonomy" id="1653850"/>
    <lineage>
        <taxon>Bacteria</taxon>
        <taxon>Pseudomonadati</taxon>
        <taxon>Planctomycetota</taxon>
        <taxon>Planctomycetia</taxon>
        <taxon>Planctomycetales</taxon>
        <taxon>Planctomycetaceae</taxon>
        <taxon>Planctomyces</taxon>
    </lineage>
</organism>
<dbReference type="PANTHER" id="PTHR30547:SF5">
    <property type="entry name" value="NUCLEASE YHCG-RELATED"/>
    <property type="match status" value="1"/>
</dbReference>
<name>A0A5C6M3V6_9PLAN</name>
<evidence type="ECO:0000313" key="2">
    <source>
        <dbReference type="EMBL" id="TWW09376.1"/>
    </source>
</evidence>
<dbReference type="Pfam" id="PF17761">
    <property type="entry name" value="DUF1016_N"/>
    <property type="match status" value="1"/>
</dbReference>
<dbReference type="AlphaFoldDB" id="A0A5C6M3V6"/>
<protein>
    <recommendedName>
        <fullName evidence="1">YhcG N-terminal domain-containing protein</fullName>
    </recommendedName>
</protein>
<proteinExistence type="predicted"/>